<evidence type="ECO:0000256" key="6">
    <source>
        <dbReference type="SAM" id="Phobius"/>
    </source>
</evidence>
<feature type="transmembrane region" description="Helical" evidence="6">
    <location>
        <begin position="56"/>
        <end position="75"/>
    </location>
</feature>
<evidence type="ECO:0000313" key="9">
    <source>
        <dbReference type="Proteomes" id="UP000248798"/>
    </source>
</evidence>
<feature type="transmembrane region" description="Helical" evidence="6">
    <location>
        <begin position="239"/>
        <end position="262"/>
    </location>
</feature>
<dbReference type="Proteomes" id="UP000293902">
    <property type="component" value="Chromosome"/>
</dbReference>
<feature type="transmembrane region" description="Helical" evidence="6">
    <location>
        <begin position="409"/>
        <end position="427"/>
    </location>
</feature>
<sequence>MISSLKTVFYNNLDEHMVEVVRGAGITFIIKVLSAGFAFAFNVLLARIVGAEGAGIYFLSLTIVTISATIGRFGLENTFLRFVAAHAAKNEWGSVKGVFQKGMLISVAVSTLISVLLFILAPILAQQLFHKSELEMPLRLMALAVVPLALYWLIAEALKGVKKIRDSQLVQGLIFPVLTCAGLFLLCDDSGVESVASIYTIGAFIVLLCGFFFWRRAVSGFKESVVAYSWKKILNSCTPLLWIQLMYLVMQWSSILLLGIWGTKAEVGVFGVASRTAMLTNFILVSVNSIVAPKFSALYCLGDMDGLAVIARKSTKMMTAFATPILLVFVIFPNFVMSIFGESFSGGGVFLIILSIGQFVNVATGSVGYLLIMTGNERLMRNNTLVVGSLSILLNVIFIPLLGALGATIATSFAMAVLNLGAFFLTWRKLGIWTLPFMGRGR</sequence>
<dbReference type="OrthoDB" id="5240734at2"/>
<dbReference type="GO" id="GO:0005886">
    <property type="term" value="C:plasma membrane"/>
    <property type="evidence" value="ECO:0007669"/>
    <property type="project" value="UniProtKB-SubCell"/>
</dbReference>
<dbReference type="InterPro" id="IPR002797">
    <property type="entry name" value="Polysacc_synth"/>
</dbReference>
<feature type="transmembrane region" description="Helical" evidence="6">
    <location>
        <begin position="103"/>
        <end position="124"/>
    </location>
</feature>
<dbReference type="PANTHER" id="PTHR30250:SF11">
    <property type="entry name" value="O-ANTIGEN TRANSPORTER-RELATED"/>
    <property type="match status" value="1"/>
</dbReference>
<reference evidence="8 9" key="1">
    <citation type="submission" date="2018-06" db="EMBL/GenBank/DDBJ databases">
        <title>Complete Genome Sequence of Desulfobacter hydrogenophilus (DSM3380).</title>
        <authorList>
            <person name="Marietou A."/>
            <person name="Schreiber L."/>
            <person name="Marshall I."/>
            <person name="Jorgensen B."/>
        </authorList>
    </citation>
    <scope>NUCLEOTIDE SEQUENCE [LARGE SCALE GENOMIC DNA]</scope>
    <source>
        <strain evidence="8 9">DSM 3380</strain>
    </source>
</reference>
<dbReference type="InterPro" id="IPR050833">
    <property type="entry name" value="Poly_Biosynth_Transport"/>
</dbReference>
<reference evidence="7 10" key="2">
    <citation type="submission" date="2019-02" db="EMBL/GenBank/DDBJ databases">
        <title>Complete genome sequence of Desulfobacter hydrogenophilus AcRS1.</title>
        <authorList>
            <person name="Marietou A."/>
            <person name="Lund M.B."/>
            <person name="Marshall I.P.G."/>
            <person name="Schreiber L."/>
            <person name="Jorgensen B."/>
        </authorList>
    </citation>
    <scope>NUCLEOTIDE SEQUENCE [LARGE SCALE GENOMIC DNA]</scope>
    <source>
        <strain evidence="7 10">AcRS1</strain>
    </source>
</reference>
<dbReference type="PANTHER" id="PTHR30250">
    <property type="entry name" value="PST FAMILY PREDICTED COLANIC ACID TRANSPORTER"/>
    <property type="match status" value="1"/>
</dbReference>
<feature type="transmembrane region" description="Helical" evidence="6">
    <location>
        <begin position="384"/>
        <end position="403"/>
    </location>
</feature>
<dbReference type="EMBL" id="CP036313">
    <property type="protein sequence ID" value="QBH15074.1"/>
    <property type="molecule type" value="Genomic_DNA"/>
</dbReference>
<gene>
    <name evidence="8" type="ORF">DO021_20580</name>
    <name evidence="7" type="ORF">EYB58_20400</name>
</gene>
<evidence type="ECO:0000256" key="1">
    <source>
        <dbReference type="ARBA" id="ARBA00004651"/>
    </source>
</evidence>
<dbReference type="Pfam" id="PF01943">
    <property type="entry name" value="Polysacc_synt"/>
    <property type="match status" value="1"/>
</dbReference>
<feature type="transmembrane region" description="Helical" evidence="6">
    <location>
        <begin position="20"/>
        <end position="44"/>
    </location>
</feature>
<evidence type="ECO:0000256" key="5">
    <source>
        <dbReference type="ARBA" id="ARBA00023136"/>
    </source>
</evidence>
<dbReference type="AlphaFoldDB" id="A0A328F716"/>
<feature type="transmembrane region" description="Helical" evidence="6">
    <location>
        <begin position="167"/>
        <end position="186"/>
    </location>
</feature>
<dbReference type="Proteomes" id="UP000248798">
    <property type="component" value="Unassembled WGS sequence"/>
</dbReference>
<name>A0A328F716_9BACT</name>
<comment type="subcellular location">
    <subcellularLocation>
        <location evidence="1">Cell membrane</location>
        <topology evidence="1">Multi-pass membrane protein</topology>
    </subcellularLocation>
</comment>
<proteinExistence type="predicted"/>
<keyword evidence="10" id="KW-1185">Reference proteome</keyword>
<evidence type="ECO:0000256" key="4">
    <source>
        <dbReference type="ARBA" id="ARBA00022989"/>
    </source>
</evidence>
<feature type="transmembrane region" description="Helical" evidence="6">
    <location>
        <begin position="321"/>
        <end position="341"/>
    </location>
</feature>
<evidence type="ECO:0000313" key="8">
    <source>
        <dbReference type="EMBL" id="RAM00159.1"/>
    </source>
</evidence>
<keyword evidence="4 6" id="KW-1133">Transmembrane helix</keyword>
<accession>A0A328F716</accession>
<feature type="transmembrane region" description="Helical" evidence="6">
    <location>
        <begin position="136"/>
        <end position="155"/>
    </location>
</feature>
<protein>
    <submittedName>
        <fullName evidence="7">Flippase</fullName>
    </submittedName>
</protein>
<evidence type="ECO:0000256" key="2">
    <source>
        <dbReference type="ARBA" id="ARBA00022475"/>
    </source>
</evidence>
<evidence type="ECO:0000256" key="3">
    <source>
        <dbReference type="ARBA" id="ARBA00022692"/>
    </source>
</evidence>
<dbReference type="EMBL" id="QLNI01000061">
    <property type="protein sequence ID" value="RAM00159.1"/>
    <property type="molecule type" value="Genomic_DNA"/>
</dbReference>
<organism evidence="8 9">
    <name type="scientific">Desulfobacter hydrogenophilus</name>
    <dbReference type="NCBI Taxonomy" id="2291"/>
    <lineage>
        <taxon>Bacteria</taxon>
        <taxon>Pseudomonadati</taxon>
        <taxon>Thermodesulfobacteriota</taxon>
        <taxon>Desulfobacteria</taxon>
        <taxon>Desulfobacterales</taxon>
        <taxon>Desulfobacteraceae</taxon>
        <taxon>Desulfobacter</taxon>
    </lineage>
</organism>
<evidence type="ECO:0000313" key="10">
    <source>
        <dbReference type="Proteomes" id="UP000293902"/>
    </source>
</evidence>
<keyword evidence="5 6" id="KW-0472">Membrane</keyword>
<evidence type="ECO:0000313" key="7">
    <source>
        <dbReference type="EMBL" id="QBH15074.1"/>
    </source>
</evidence>
<keyword evidence="3 6" id="KW-0812">Transmembrane</keyword>
<feature type="transmembrane region" description="Helical" evidence="6">
    <location>
        <begin position="282"/>
        <end position="301"/>
    </location>
</feature>
<dbReference type="CDD" id="cd13128">
    <property type="entry name" value="MATE_Wzx_like"/>
    <property type="match status" value="1"/>
</dbReference>
<keyword evidence="2" id="KW-1003">Cell membrane</keyword>
<feature type="transmembrane region" description="Helical" evidence="6">
    <location>
        <begin position="347"/>
        <end position="372"/>
    </location>
</feature>
<feature type="transmembrane region" description="Helical" evidence="6">
    <location>
        <begin position="198"/>
        <end position="218"/>
    </location>
</feature>